<dbReference type="Proteomes" id="UP000759537">
    <property type="component" value="Unassembled WGS sequence"/>
</dbReference>
<evidence type="ECO:0000256" key="1">
    <source>
        <dbReference type="ARBA" id="ARBA00022574"/>
    </source>
</evidence>
<feature type="region of interest" description="Disordered" evidence="4">
    <location>
        <begin position="152"/>
        <end position="186"/>
    </location>
</feature>
<dbReference type="InterPro" id="IPR036322">
    <property type="entry name" value="WD40_repeat_dom_sf"/>
</dbReference>
<evidence type="ECO:0000256" key="4">
    <source>
        <dbReference type="SAM" id="MobiDB-lite"/>
    </source>
</evidence>
<feature type="repeat" description="WD" evidence="3">
    <location>
        <begin position="108"/>
        <end position="147"/>
    </location>
</feature>
<dbReference type="SUPFAM" id="SSF50978">
    <property type="entry name" value="WD40 repeat-like"/>
    <property type="match status" value="1"/>
</dbReference>
<feature type="compositionally biased region" description="Low complexity" evidence="4">
    <location>
        <begin position="153"/>
        <end position="174"/>
    </location>
</feature>
<dbReference type="Gene3D" id="2.130.10.10">
    <property type="entry name" value="YVTN repeat-like/Quinoprotein amine dehydrogenase"/>
    <property type="match status" value="1"/>
</dbReference>
<evidence type="ECO:0000313" key="6">
    <source>
        <dbReference type="Proteomes" id="UP000759537"/>
    </source>
</evidence>
<proteinExistence type="predicted"/>
<dbReference type="EMBL" id="WHVB01000010">
    <property type="protein sequence ID" value="KAF8479046.1"/>
    <property type="molecule type" value="Genomic_DNA"/>
</dbReference>
<dbReference type="InterPro" id="IPR015943">
    <property type="entry name" value="WD40/YVTN_repeat-like_dom_sf"/>
</dbReference>
<reference evidence="5" key="2">
    <citation type="journal article" date="2020" name="Nat. Commun.">
        <title>Large-scale genome sequencing of mycorrhizal fungi provides insights into the early evolution of symbiotic traits.</title>
        <authorList>
            <person name="Miyauchi S."/>
            <person name="Kiss E."/>
            <person name="Kuo A."/>
            <person name="Drula E."/>
            <person name="Kohler A."/>
            <person name="Sanchez-Garcia M."/>
            <person name="Morin E."/>
            <person name="Andreopoulos B."/>
            <person name="Barry K.W."/>
            <person name="Bonito G."/>
            <person name="Buee M."/>
            <person name="Carver A."/>
            <person name="Chen C."/>
            <person name="Cichocki N."/>
            <person name="Clum A."/>
            <person name="Culley D."/>
            <person name="Crous P.W."/>
            <person name="Fauchery L."/>
            <person name="Girlanda M."/>
            <person name="Hayes R.D."/>
            <person name="Keri Z."/>
            <person name="LaButti K."/>
            <person name="Lipzen A."/>
            <person name="Lombard V."/>
            <person name="Magnuson J."/>
            <person name="Maillard F."/>
            <person name="Murat C."/>
            <person name="Nolan M."/>
            <person name="Ohm R.A."/>
            <person name="Pangilinan J."/>
            <person name="Pereira M.F."/>
            <person name="Perotto S."/>
            <person name="Peter M."/>
            <person name="Pfister S."/>
            <person name="Riley R."/>
            <person name="Sitrit Y."/>
            <person name="Stielow J.B."/>
            <person name="Szollosi G."/>
            <person name="Zifcakova L."/>
            <person name="Stursova M."/>
            <person name="Spatafora J.W."/>
            <person name="Tedersoo L."/>
            <person name="Vaario L.M."/>
            <person name="Yamada A."/>
            <person name="Yan M."/>
            <person name="Wang P."/>
            <person name="Xu J."/>
            <person name="Bruns T."/>
            <person name="Baldrian P."/>
            <person name="Vilgalys R."/>
            <person name="Dunand C."/>
            <person name="Henrissat B."/>
            <person name="Grigoriev I.V."/>
            <person name="Hibbett D."/>
            <person name="Nagy L.G."/>
            <person name="Martin F.M."/>
        </authorList>
    </citation>
    <scope>NUCLEOTIDE SEQUENCE</scope>
    <source>
        <strain evidence="5">Prilba</strain>
    </source>
</reference>
<evidence type="ECO:0000313" key="5">
    <source>
        <dbReference type="EMBL" id="KAF8479046.1"/>
    </source>
</evidence>
<dbReference type="GO" id="GO:0031080">
    <property type="term" value="C:nuclear pore outer ring"/>
    <property type="evidence" value="ECO:0007669"/>
    <property type="project" value="InterPro"/>
</dbReference>
<dbReference type="PANTHER" id="PTHR22806:SF0">
    <property type="entry name" value="NUCLEOPORIN NUP37"/>
    <property type="match status" value="1"/>
</dbReference>
<name>A0A9P5T852_9AGAM</name>
<reference evidence="5" key="1">
    <citation type="submission" date="2019-10" db="EMBL/GenBank/DDBJ databases">
        <authorList>
            <consortium name="DOE Joint Genome Institute"/>
            <person name="Kuo A."/>
            <person name="Miyauchi S."/>
            <person name="Kiss E."/>
            <person name="Drula E."/>
            <person name="Kohler A."/>
            <person name="Sanchez-Garcia M."/>
            <person name="Andreopoulos B."/>
            <person name="Barry K.W."/>
            <person name="Bonito G."/>
            <person name="Buee M."/>
            <person name="Carver A."/>
            <person name="Chen C."/>
            <person name="Cichocki N."/>
            <person name="Clum A."/>
            <person name="Culley D."/>
            <person name="Crous P.W."/>
            <person name="Fauchery L."/>
            <person name="Girlanda M."/>
            <person name="Hayes R."/>
            <person name="Keri Z."/>
            <person name="LaButti K."/>
            <person name="Lipzen A."/>
            <person name="Lombard V."/>
            <person name="Magnuson J."/>
            <person name="Maillard F."/>
            <person name="Morin E."/>
            <person name="Murat C."/>
            <person name="Nolan M."/>
            <person name="Ohm R."/>
            <person name="Pangilinan J."/>
            <person name="Pereira M."/>
            <person name="Perotto S."/>
            <person name="Peter M."/>
            <person name="Riley R."/>
            <person name="Sitrit Y."/>
            <person name="Stielow B."/>
            <person name="Szollosi G."/>
            <person name="Zifcakova L."/>
            <person name="Stursova M."/>
            <person name="Spatafora J.W."/>
            <person name="Tedersoo L."/>
            <person name="Vaario L.-M."/>
            <person name="Yamada A."/>
            <person name="Yan M."/>
            <person name="Wang P."/>
            <person name="Xu J."/>
            <person name="Bruns T."/>
            <person name="Baldrian P."/>
            <person name="Vilgalys R."/>
            <person name="Henrissat B."/>
            <person name="Grigoriev I.V."/>
            <person name="Hibbett D."/>
            <person name="Nagy L.G."/>
            <person name="Martin F.M."/>
        </authorList>
    </citation>
    <scope>NUCLEOTIDE SEQUENCE</scope>
    <source>
        <strain evidence="5">Prilba</strain>
    </source>
</reference>
<dbReference type="InterPro" id="IPR001680">
    <property type="entry name" value="WD40_rpt"/>
</dbReference>
<dbReference type="AlphaFoldDB" id="A0A9P5T852"/>
<dbReference type="PANTHER" id="PTHR22806">
    <property type="entry name" value="NUCLEOPORIN NUP37 P37 -RELATED"/>
    <property type="match status" value="1"/>
</dbReference>
<dbReference type="PROSITE" id="PS50082">
    <property type="entry name" value="WD_REPEATS_2"/>
    <property type="match status" value="1"/>
</dbReference>
<evidence type="ECO:0000256" key="3">
    <source>
        <dbReference type="PROSITE-ProRule" id="PRU00221"/>
    </source>
</evidence>
<gene>
    <name evidence="5" type="ORF">DFH94DRAFT_37553</name>
</gene>
<organism evidence="5 6">
    <name type="scientific">Russula ochroleuca</name>
    <dbReference type="NCBI Taxonomy" id="152965"/>
    <lineage>
        <taxon>Eukaryota</taxon>
        <taxon>Fungi</taxon>
        <taxon>Dikarya</taxon>
        <taxon>Basidiomycota</taxon>
        <taxon>Agaricomycotina</taxon>
        <taxon>Agaricomycetes</taxon>
        <taxon>Russulales</taxon>
        <taxon>Russulaceae</taxon>
        <taxon>Russula</taxon>
    </lineage>
</organism>
<sequence>MMDLRHDHGALIHVVRACDNADAPDLVAIGGENSVSVLLITDTSADIVASFSIGCRITTLAWSPRAVSPSSSDQWFIELTAASSNFGLHLLTKSPDTDEDIFPFGGGLSGHHGLVTDMTFCGGPTDDAARYVATVSDDKMLMVWDLRPNVDIPSAPQSRSHSLSPSSSSSSSPSPGGGGASSTRPQPTAYVISFPHALSSVCAHASTTKDLLVADIRGSLALIDWRSDPLHAPADAAWHHPRVIEFAAPRAIAGGAGAYPASAAWQQANPDIIGAVHRSRFSLWDLSKLHGGKPTLSGASFPEGAHRFRWCPTYPEYFAISTRNPGARSATIHVHSALHAHSHVEPTTFTLAPRPLCVRDFDFVSLKGIPRIAAAVGHELIVFYIGLE</sequence>
<keyword evidence="1 3" id="KW-0853">WD repeat</keyword>
<dbReference type="PROSITE" id="PS00678">
    <property type="entry name" value="WD_REPEATS_1"/>
    <property type="match status" value="1"/>
</dbReference>
<dbReference type="InterPro" id="IPR019775">
    <property type="entry name" value="WD40_repeat_CS"/>
</dbReference>
<dbReference type="OrthoDB" id="340259at2759"/>
<protein>
    <submittedName>
        <fullName evidence="5">Uncharacterized protein</fullName>
    </submittedName>
</protein>
<dbReference type="InterPro" id="IPR037626">
    <property type="entry name" value="NUP37"/>
</dbReference>
<accession>A0A9P5T852</accession>
<evidence type="ECO:0000256" key="2">
    <source>
        <dbReference type="ARBA" id="ARBA00022737"/>
    </source>
</evidence>
<keyword evidence="6" id="KW-1185">Reference proteome</keyword>
<comment type="caution">
    <text evidence="5">The sequence shown here is derived from an EMBL/GenBank/DDBJ whole genome shotgun (WGS) entry which is preliminary data.</text>
</comment>
<keyword evidence="2" id="KW-0677">Repeat</keyword>